<dbReference type="AlphaFoldDB" id="A0A2T1C232"/>
<dbReference type="RefSeq" id="WP_106289223.1">
    <property type="nucleotide sequence ID" value="NZ_CAWNTC010000074.1"/>
</dbReference>
<evidence type="ECO:0000313" key="3">
    <source>
        <dbReference type="Proteomes" id="UP000238762"/>
    </source>
</evidence>
<feature type="compositionally biased region" description="Basic and acidic residues" evidence="1">
    <location>
        <begin position="125"/>
        <end position="137"/>
    </location>
</feature>
<name>A0A2T1C232_9CYAN</name>
<protein>
    <submittedName>
        <fullName evidence="2">Uncharacterized protein</fullName>
    </submittedName>
</protein>
<dbReference type="EMBL" id="PVWJ01000064">
    <property type="protein sequence ID" value="PSB02345.1"/>
    <property type="molecule type" value="Genomic_DNA"/>
</dbReference>
<accession>A0A2T1C232</accession>
<feature type="region of interest" description="Disordered" evidence="1">
    <location>
        <begin position="204"/>
        <end position="226"/>
    </location>
</feature>
<organism evidence="2 3">
    <name type="scientific">Merismopedia glauca CCAP 1448/3</name>
    <dbReference type="NCBI Taxonomy" id="1296344"/>
    <lineage>
        <taxon>Bacteria</taxon>
        <taxon>Bacillati</taxon>
        <taxon>Cyanobacteriota</taxon>
        <taxon>Cyanophyceae</taxon>
        <taxon>Synechococcales</taxon>
        <taxon>Merismopediaceae</taxon>
        <taxon>Merismopedia</taxon>
    </lineage>
</organism>
<feature type="compositionally biased region" description="Polar residues" evidence="1">
    <location>
        <begin position="206"/>
        <end position="226"/>
    </location>
</feature>
<proteinExistence type="predicted"/>
<gene>
    <name evidence="2" type="ORF">C7B64_13710</name>
</gene>
<reference evidence="2 3" key="1">
    <citation type="submission" date="2018-02" db="EMBL/GenBank/DDBJ databases">
        <authorList>
            <person name="Cohen D.B."/>
            <person name="Kent A.D."/>
        </authorList>
    </citation>
    <scope>NUCLEOTIDE SEQUENCE [LARGE SCALE GENOMIC DNA]</scope>
    <source>
        <strain evidence="2 3">CCAP 1448/3</strain>
    </source>
</reference>
<evidence type="ECO:0000313" key="2">
    <source>
        <dbReference type="EMBL" id="PSB02345.1"/>
    </source>
</evidence>
<feature type="region of interest" description="Disordered" evidence="1">
    <location>
        <begin position="123"/>
        <end position="145"/>
    </location>
</feature>
<sequence length="226" mass="25846">MNLSRLPLRRLSQLATKIVSCLPIALPLYLSLAEPSLARPINYDDDGNNRDYHTFDIYYQDAYYGTINYFEVQKLERVTIYGKSIEEEFQEWLQQMQEMQDILMMNSLLMLIQLSPQEQVAANADPRKDVRCSRNENTRQTTSQDSYENRLLAAIEMFRVYFLPTINPLNYNRLTGQNFRVTYADGGSDTWQIADPRSSIPFFPLPTNSSTGNGVAQPSPACSSTG</sequence>
<comment type="caution">
    <text evidence="2">The sequence shown here is derived from an EMBL/GenBank/DDBJ whole genome shotgun (WGS) entry which is preliminary data.</text>
</comment>
<dbReference type="Proteomes" id="UP000238762">
    <property type="component" value="Unassembled WGS sequence"/>
</dbReference>
<evidence type="ECO:0000256" key="1">
    <source>
        <dbReference type="SAM" id="MobiDB-lite"/>
    </source>
</evidence>
<keyword evidence="3" id="KW-1185">Reference proteome</keyword>
<reference evidence="2 3" key="2">
    <citation type="submission" date="2018-03" db="EMBL/GenBank/DDBJ databases">
        <title>The ancient ancestry and fast evolution of plastids.</title>
        <authorList>
            <person name="Moore K.R."/>
            <person name="Magnabosco C."/>
            <person name="Momper L."/>
            <person name="Gold D.A."/>
            <person name="Bosak T."/>
            <person name="Fournier G.P."/>
        </authorList>
    </citation>
    <scope>NUCLEOTIDE SEQUENCE [LARGE SCALE GENOMIC DNA]</scope>
    <source>
        <strain evidence="2 3">CCAP 1448/3</strain>
    </source>
</reference>